<dbReference type="AlphaFoldDB" id="A0A1B3SKB9"/>
<organism evidence="2 3">
    <name type="scientific">Spiroplasma helicoides</name>
    <dbReference type="NCBI Taxonomy" id="216938"/>
    <lineage>
        <taxon>Bacteria</taxon>
        <taxon>Bacillati</taxon>
        <taxon>Mycoplasmatota</taxon>
        <taxon>Mollicutes</taxon>
        <taxon>Entomoplasmatales</taxon>
        <taxon>Spiroplasmataceae</taxon>
        <taxon>Spiroplasma</taxon>
    </lineage>
</organism>
<evidence type="ECO:0000256" key="1">
    <source>
        <dbReference type="SAM" id="Phobius"/>
    </source>
</evidence>
<keyword evidence="1" id="KW-0472">Membrane</keyword>
<gene>
    <name evidence="2" type="ORF">SHELI_v1c04250</name>
</gene>
<accession>A0A1B3SKB9</accession>
<feature type="transmembrane region" description="Helical" evidence="1">
    <location>
        <begin position="6"/>
        <end position="27"/>
    </location>
</feature>
<dbReference type="KEGG" id="shj:SHELI_v1c04250"/>
<evidence type="ECO:0000313" key="2">
    <source>
        <dbReference type="EMBL" id="AOG60376.1"/>
    </source>
</evidence>
<sequence length="36" mass="4084">MNCKSPEFILFIVFLVISLFFISKHLLSLLAATAKK</sequence>
<proteinExistence type="predicted"/>
<protein>
    <submittedName>
        <fullName evidence="2">Uncharacterized protein</fullName>
    </submittedName>
</protein>
<dbReference type="EMBL" id="CP017015">
    <property type="protein sequence ID" value="AOG60376.1"/>
    <property type="molecule type" value="Genomic_DNA"/>
</dbReference>
<evidence type="ECO:0000313" key="3">
    <source>
        <dbReference type="Proteomes" id="UP000094378"/>
    </source>
</evidence>
<reference evidence="2 3" key="1">
    <citation type="submission" date="2016-08" db="EMBL/GenBank/DDBJ databases">
        <title>Complete genome sequence of Spiroplasma helicoides TABS-2 (DSM 22551).</title>
        <authorList>
            <person name="Shen W.-Y."/>
            <person name="Lo W.-S."/>
            <person name="Lai Y.-C."/>
            <person name="Kuo C.-H."/>
        </authorList>
    </citation>
    <scope>NUCLEOTIDE SEQUENCE [LARGE SCALE GENOMIC DNA]</scope>
    <source>
        <strain evidence="2 3">TABS-2</strain>
    </source>
</reference>
<name>A0A1B3SKB9_9MOLU</name>
<keyword evidence="1" id="KW-1133">Transmembrane helix</keyword>
<keyword evidence="3" id="KW-1185">Reference proteome</keyword>
<dbReference type="Proteomes" id="UP000094378">
    <property type="component" value="Chromosome"/>
</dbReference>
<keyword evidence="1" id="KW-0812">Transmembrane</keyword>